<proteinExistence type="predicted"/>
<organism evidence="1 2">
    <name type="scientific">Ixodes persulcatus</name>
    <name type="common">Taiga tick</name>
    <dbReference type="NCBI Taxonomy" id="34615"/>
    <lineage>
        <taxon>Eukaryota</taxon>
        <taxon>Metazoa</taxon>
        <taxon>Ecdysozoa</taxon>
        <taxon>Arthropoda</taxon>
        <taxon>Chelicerata</taxon>
        <taxon>Arachnida</taxon>
        <taxon>Acari</taxon>
        <taxon>Parasitiformes</taxon>
        <taxon>Ixodida</taxon>
        <taxon>Ixodoidea</taxon>
        <taxon>Ixodidae</taxon>
        <taxon>Ixodinae</taxon>
        <taxon>Ixodes</taxon>
    </lineage>
</organism>
<accession>A0AC60Q6Z1</accession>
<sequence length="1312" mass="141483">MQRRNADPADKPRRNARADRQSPSNASAGSSSSAGKNNTNRVQDPNALASRLKQLDDCMRQVKSLMKNLEKSEDPYNALDQRQRRLEERSASPAHKVSSQTALNVVDNCVEDEDDGNMRSDLEYPPPSREDEENLVQQNAIMRKILESKKKLLELQDQHARLASMQKRAENKLAETRAFQDQLALNNPDLSEWVNQIQRESAAGTLLNPTLASREPKRSIAASGAGRRTQQHQHTLEGPSAADLSDLCRERRKLQDRLKDLHDQKVEMDQLLSELSLLQSAGGLGTVPMGRSPPVTLCFVILEGPSAADLSDLCRERRKLQDRLKDLHDQKVEMDQLLSELSLLQSAGGLGTVPMGHPDVDPREDPLLNGPSNESGSSDYSTLRDKKRQVEEMRRTLQQLRSAVKNLEQGVGMTGTATAILEGATGTAVPQTETQHSHGARVAAGASSHKTDNLRGPDFPARRHYEAEGRANEEQDSVTCGNCLLPAAPRRYPRSQQRRGHARRESEQLRLTLLRQQLLTSHPLLAAAAGKNQLKTSTPDGPRRLDVSPRGGGEASGGGGHLGGGHVGASPSPSKKDNVNALPKNLFDVPKSSNRTQDHPSNLECSGAGGSLLREKAILEELLQQERSKQLLSYSHNEDVRTSPSSGSQSSEPPGGPESVVAGGNTTIAATWGGSSTQENLEDDEDDEDPVEDSIEAGRDSEEGSRSDMDAKAEPPWIPARERVFGVPDSGASLGRMDNRISHGSLARAVTNGTCPRPGGGQWGYNQATGGPIHRQGSSHREAPVEAVSPQVAAGPASMFRRCSEHPRPTLPNFCRNWVKGGCLEEIIPLGAPDVHACTGAPAAYHTLHAHVATDEQDGAGERVPGVPVFPGWHQQAVHQLHQQLEQTGALCNSALQEHQQQAFTGALLATSTGAVSPGSAQPRLPGFDAVQQYAIQQQQQLLLSIVHCYHLLSIQQLEINQLQHAIQQQVCLNGGEEAPLPAMPPAFQLPEHPLQGPLFVGAPWAVPLPGGPGGVLAQGMPVPQQTTSHAVSEARGGPPLGATLNNQVVPGSRANNFWDNFRSYSRQNLLSTSATTPPKTNELPANFQVQQSHLAGGRSPATAASGTSRPKPSSVPRSIGELTAIVPPQDRGRHMRPVANVSLQDSSARAAGSRLNIGKQQQPTGNSALSWGGQRRARSLPSRCRQPAHSPPQQPASEALKSSIRAEVSRLLEGREDTASLAAVLRQLQFLNCGATGTQQQPSGVPQACGGARRKIPSSTKSNIPKENRPTSGERRPVFQRVASESSPDLVASVEFAFDSRPRTEHPHEVY</sequence>
<protein>
    <submittedName>
        <fullName evidence="1">Uncharacterized protein</fullName>
    </submittedName>
</protein>
<evidence type="ECO:0000313" key="1">
    <source>
        <dbReference type="EMBL" id="KAG0428786.1"/>
    </source>
</evidence>
<name>A0AC60Q6Z1_IXOPE</name>
<dbReference type="Proteomes" id="UP000805193">
    <property type="component" value="Unassembled WGS sequence"/>
</dbReference>
<reference evidence="1 2" key="1">
    <citation type="journal article" date="2020" name="Cell">
        <title>Large-Scale Comparative Analyses of Tick Genomes Elucidate Their Genetic Diversity and Vector Capacities.</title>
        <authorList>
            <consortium name="Tick Genome and Microbiome Consortium (TIGMIC)"/>
            <person name="Jia N."/>
            <person name="Wang J."/>
            <person name="Shi W."/>
            <person name="Du L."/>
            <person name="Sun Y."/>
            <person name="Zhan W."/>
            <person name="Jiang J.F."/>
            <person name="Wang Q."/>
            <person name="Zhang B."/>
            <person name="Ji P."/>
            <person name="Bell-Sakyi L."/>
            <person name="Cui X.M."/>
            <person name="Yuan T.T."/>
            <person name="Jiang B.G."/>
            <person name="Yang W.F."/>
            <person name="Lam T.T."/>
            <person name="Chang Q.C."/>
            <person name="Ding S.J."/>
            <person name="Wang X.J."/>
            <person name="Zhu J.G."/>
            <person name="Ruan X.D."/>
            <person name="Zhao L."/>
            <person name="Wei J.T."/>
            <person name="Ye R.Z."/>
            <person name="Que T.C."/>
            <person name="Du C.H."/>
            <person name="Zhou Y.H."/>
            <person name="Cheng J.X."/>
            <person name="Dai P.F."/>
            <person name="Guo W.B."/>
            <person name="Han X.H."/>
            <person name="Huang E.J."/>
            <person name="Li L.F."/>
            <person name="Wei W."/>
            <person name="Gao Y.C."/>
            <person name="Liu J.Z."/>
            <person name="Shao H.Z."/>
            <person name="Wang X."/>
            <person name="Wang C.C."/>
            <person name="Yang T.C."/>
            <person name="Huo Q.B."/>
            <person name="Li W."/>
            <person name="Chen H.Y."/>
            <person name="Chen S.E."/>
            <person name="Zhou L.G."/>
            <person name="Ni X.B."/>
            <person name="Tian J.H."/>
            <person name="Sheng Y."/>
            <person name="Liu T."/>
            <person name="Pan Y.S."/>
            <person name="Xia L.Y."/>
            <person name="Li J."/>
            <person name="Zhao F."/>
            <person name="Cao W.C."/>
        </authorList>
    </citation>
    <scope>NUCLEOTIDE SEQUENCE [LARGE SCALE GENOMIC DNA]</scope>
    <source>
        <strain evidence="1">Iper-2018</strain>
    </source>
</reference>
<dbReference type="EMBL" id="JABSTQ010009483">
    <property type="protein sequence ID" value="KAG0428786.1"/>
    <property type="molecule type" value="Genomic_DNA"/>
</dbReference>
<comment type="caution">
    <text evidence="1">The sequence shown here is derived from an EMBL/GenBank/DDBJ whole genome shotgun (WGS) entry which is preliminary data.</text>
</comment>
<gene>
    <name evidence="1" type="ORF">HPB47_024256</name>
</gene>
<evidence type="ECO:0000313" key="2">
    <source>
        <dbReference type="Proteomes" id="UP000805193"/>
    </source>
</evidence>
<keyword evidence="2" id="KW-1185">Reference proteome</keyword>